<gene>
    <name evidence="1" type="ORF">LEP1GSC079_0539</name>
</gene>
<dbReference type="EMBL" id="AKWR02000053">
    <property type="protein sequence ID" value="EMJ38034.1"/>
    <property type="molecule type" value="Genomic_DNA"/>
</dbReference>
<dbReference type="Proteomes" id="UP000012164">
    <property type="component" value="Unassembled WGS sequence"/>
</dbReference>
<sequence length="37" mass="4298">MDHTVFIYVLDDKSRILMTFPGGIDGKTLAKEIRRFL</sequence>
<proteinExistence type="predicted"/>
<protein>
    <submittedName>
        <fullName evidence="1">Uncharacterized protein</fullName>
    </submittedName>
</protein>
<dbReference type="AlphaFoldDB" id="A0A0F6IJ09"/>
<organism evidence="1 2">
    <name type="scientific">Leptospira interrogans str. FPW1039</name>
    <dbReference type="NCBI Taxonomy" id="1193040"/>
    <lineage>
        <taxon>Bacteria</taxon>
        <taxon>Pseudomonadati</taxon>
        <taxon>Spirochaetota</taxon>
        <taxon>Spirochaetia</taxon>
        <taxon>Leptospirales</taxon>
        <taxon>Leptospiraceae</taxon>
        <taxon>Leptospira</taxon>
    </lineage>
</organism>
<name>A0A0F6IJ09_LEPIR</name>
<evidence type="ECO:0000313" key="2">
    <source>
        <dbReference type="Proteomes" id="UP000012164"/>
    </source>
</evidence>
<reference evidence="1 2" key="1">
    <citation type="submission" date="2013-01" db="EMBL/GenBank/DDBJ databases">
        <authorList>
            <person name="Harkins D.M."/>
            <person name="Durkin A.S."/>
            <person name="Brinkac L.M."/>
            <person name="Haft D.H."/>
            <person name="Selengut J.D."/>
            <person name="Sanka R."/>
            <person name="DePew J."/>
            <person name="Purushe J."/>
            <person name="Peacock S.J."/>
            <person name="Thaipadungpanit J."/>
            <person name="Wuthiekanun V.W."/>
            <person name="Day N.P."/>
            <person name="Vinetz J.M."/>
            <person name="Sutton G.G."/>
            <person name="Nierman W.C."/>
            <person name="Fouts D.E."/>
        </authorList>
    </citation>
    <scope>NUCLEOTIDE SEQUENCE [LARGE SCALE GENOMIC DNA]</scope>
    <source>
        <strain evidence="1 2">FPW1039</strain>
    </source>
</reference>
<evidence type="ECO:0000313" key="1">
    <source>
        <dbReference type="EMBL" id="EMJ38034.1"/>
    </source>
</evidence>
<accession>A0A0F6IJ09</accession>
<comment type="caution">
    <text evidence="1">The sequence shown here is derived from an EMBL/GenBank/DDBJ whole genome shotgun (WGS) entry which is preliminary data.</text>
</comment>